<keyword evidence="5" id="KW-1185">Reference proteome</keyword>
<dbReference type="Pfam" id="PF00483">
    <property type="entry name" value="NTP_transferase"/>
    <property type="match status" value="1"/>
</dbReference>
<organism evidence="4 5">
    <name type="scientific">Flavipsychrobacter stenotrophus</name>
    <dbReference type="NCBI Taxonomy" id="2077091"/>
    <lineage>
        <taxon>Bacteria</taxon>
        <taxon>Pseudomonadati</taxon>
        <taxon>Bacteroidota</taxon>
        <taxon>Chitinophagia</taxon>
        <taxon>Chitinophagales</taxon>
        <taxon>Chitinophagaceae</taxon>
        <taxon>Flavipsychrobacter</taxon>
    </lineage>
</organism>
<protein>
    <submittedName>
        <fullName evidence="4">Nucleotidyltransferase</fullName>
    </submittedName>
</protein>
<dbReference type="OrthoDB" id="9813880at2"/>
<reference evidence="4 5" key="1">
    <citation type="submission" date="2018-01" db="EMBL/GenBank/DDBJ databases">
        <title>A novel member of the phylum Bacteroidetes isolated from glacier ice.</title>
        <authorList>
            <person name="Liu Q."/>
            <person name="Xin Y.-H."/>
        </authorList>
    </citation>
    <scope>NUCLEOTIDE SEQUENCE [LARGE SCALE GENOMIC DNA]</scope>
    <source>
        <strain evidence="4 5">RB1R16</strain>
    </source>
</reference>
<name>A0A2S7T0D2_9BACT</name>
<dbReference type="InterPro" id="IPR050065">
    <property type="entry name" value="GlmU-like"/>
</dbReference>
<dbReference type="RefSeq" id="WP_105037298.1">
    <property type="nucleotide sequence ID" value="NZ_PPSL01000001.1"/>
</dbReference>
<dbReference type="Proteomes" id="UP000239872">
    <property type="component" value="Unassembled WGS sequence"/>
</dbReference>
<dbReference type="EMBL" id="PPSL01000001">
    <property type="protein sequence ID" value="PQJ12414.1"/>
    <property type="molecule type" value="Genomic_DNA"/>
</dbReference>
<keyword evidence="1 4" id="KW-0808">Transferase</keyword>
<dbReference type="PANTHER" id="PTHR43584:SF8">
    <property type="entry name" value="N-ACETYLMURAMATE ALPHA-1-PHOSPHATE URIDYLYLTRANSFERASE"/>
    <property type="match status" value="1"/>
</dbReference>
<dbReference type="GO" id="GO:0016779">
    <property type="term" value="F:nucleotidyltransferase activity"/>
    <property type="evidence" value="ECO:0007669"/>
    <property type="project" value="UniProtKB-KW"/>
</dbReference>
<dbReference type="InterPro" id="IPR029044">
    <property type="entry name" value="Nucleotide-diphossugar_trans"/>
</dbReference>
<dbReference type="PANTHER" id="PTHR43584">
    <property type="entry name" value="NUCLEOTIDYL TRANSFERASE"/>
    <property type="match status" value="1"/>
</dbReference>
<evidence type="ECO:0000313" key="5">
    <source>
        <dbReference type="Proteomes" id="UP000239872"/>
    </source>
</evidence>
<keyword evidence="2" id="KW-0548">Nucleotidyltransferase</keyword>
<evidence type="ECO:0000256" key="1">
    <source>
        <dbReference type="ARBA" id="ARBA00022679"/>
    </source>
</evidence>
<proteinExistence type="predicted"/>
<dbReference type="SUPFAM" id="SSF53448">
    <property type="entry name" value="Nucleotide-diphospho-sugar transferases"/>
    <property type="match status" value="1"/>
</dbReference>
<evidence type="ECO:0000259" key="3">
    <source>
        <dbReference type="Pfam" id="PF00483"/>
    </source>
</evidence>
<dbReference type="Gene3D" id="3.90.550.10">
    <property type="entry name" value="Spore Coat Polysaccharide Biosynthesis Protein SpsA, Chain A"/>
    <property type="match status" value="1"/>
</dbReference>
<sequence>MKAMLFAAGLGTRLKPFTNNAPKALAMVGNKTLLELNINYLQRFGITDVIINVHHFAEMIEEIVVKRNGFGSNITISDEKAEVLETGGGLKKASGFFTGDDPFIVMNVDVLTNLDLTKMIAAHNNHTTLATLAVMQRDSSRQLLFDADMTLCGWQNNATHEQKVARPLDHTSPYAFSGIQVVSPSIWQDAPYDGKFSLIDLYLHVAKQHVVKGFDHTGDTFIDVGKPESIAKAEQLFK</sequence>
<comment type="caution">
    <text evidence="4">The sequence shown here is derived from an EMBL/GenBank/DDBJ whole genome shotgun (WGS) entry which is preliminary data.</text>
</comment>
<dbReference type="AlphaFoldDB" id="A0A2S7T0D2"/>
<feature type="domain" description="Nucleotidyl transferase" evidence="3">
    <location>
        <begin position="2"/>
        <end position="139"/>
    </location>
</feature>
<dbReference type="InterPro" id="IPR005835">
    <property type="entry name" value="NTP_transferase_dom"/>
</dbReference>
<evidence type="ECO:0000256" key="2">
    <source>
        <dbReference type="ARBA" id="ARBA00022695"/>
    </source>
</evidence>
<dbReference type="CDD" id="cd06422">
    <property type="entry name" value="NTP_transferase_like_1"/>
    <property type="match status" value="1"/>
</dbReference>
<gene>
    <name evidence="4" type="ORF">CJD36_001295</name>
</gene>
<accession>A0A2S7T0D2</accession>
<evidence type="ECO:0000313" key="4">
    <source>
        <dbReference type="EMBL" id="PQJ12414.1"/>
    </source>
</evidence>